<reference evidence="3" key="1">
    <citation type="journal article" date="2019" name="Int. J. Syst. Evol. Microbiol.">
        <title>The Global Catalogue of Microorganisms (GCM) 10K type strain sequencing project: providing services to taxonomists for standard genome sequencing and annotation.</title>
        <authorList>
            <consortium name="The Broad Institute Genomics Platform"/>
            <consortium name="The Broad Institute Genome Sequencing Center for Infectious Disease"/>
            <person name="Wu L."/>
            <person name="Ma J."/>
        </authorList>
    </citation>
    <scope>NUCLEOTIDE SEQUENCE [LARGE SCALE GENOMIC DNA]</scope>
    <source>
        <strain evidence="3">CGMCC 1.7003</strain>
    </source>
</reference>
<feature type="domain" description="Putative DNA-binding" evidence="1">
    <location>
        <begin position="6"/>
        <end position="94"/>
    </location>
</feature>
<evidence type="ECO:0000313" key="3">
    <source>
        <dbReference type="Proteomes" id="UP000659697"/>
    </source>
</evidence>
<evidence type="ECO:0000259" key="1">
    <source>
        <dbReference type="Pfam" id="PF09836"/>
    </source>
</evidence>
<keyword evidence="3" id="KW-1185">Reference proteome</keyword>
<dbReference type="InterPro" id="IPR018640">
    <property type="entry name" value="DUF2063"/>
</dbReference>
<name>A0ABQ3KUE4_9ALTE</name>
<organism evidence="2 3">
    <name type="scientific">Alishewanella longhuensis</name>
    <dbReference type="NCBI Taxonomy" id="1091037"/>
    <lineage>
        <taxon>Bacteria</taxon>
        <taxon>Pseudomonadati</taxon>
        <taxon>Pseudomonadota</taxon>
        <taxon>Gammaproteobacteria</taxon>
        <taxon>Alteromonadales</taxon>
        <taxon>Alteromonadaceae</taxon>
        <taxon>Alishewanella</taxon>
    </lineage>
</organism>
<gene>
    <name evidence="2" type="ORF">GCM10010919_04350</name>
</gene>
<evidence type="ECO:0000313" key="2">
    <source>
        <dbReference type="EMBL" id="GHG60697.1"/>
    </source>
</evidence>
<accession>A0ABQ3KUE4</accession>
<dbReference type="InterPro" id="IPR044922">
    <property type="entry name" value="DUF2063_N_sf"/>
</dbReference>
<dbReference type="RefSeq" id="WP_189429665.1">
    <property type="nucleotide sequence ID" value="NZ_BNAO01000001.1"/>
</dbReference>
<dbReference type="Gene3D" id="1.10.150.690">
    <property type="entry name" value="DUF2063"/>
    <property type="match status" value="1"/>
</dbReference>
<proteinExistence type="predicted"/>
<dbReference type="EMBL" id="BNAO01000001">
    <property type="protein sequence ID" value="GHG60697.1"/>
    <property type="molecule type" value="Genomic_DNA"/>
</dbReference>
<sequence>MRDYYTAFADFLQQQNAAVLQPWLACAPEQVRRLLVYRNSSLKSCTQALIANFPISCTLLTQDVFLPLARAFVLRCRPVNTGLAWYGQDFADWLASNQIVQSYPWLPDLAKLERAWLNSLLAVDAEPITPEQLISKADAGVSLETLHLGLHPSAQLLQVEHDVWPVLLAAREHPQQVQQVGVYAARLNLLLWRDPSFNIRCQLVYPAEYVFLTALLQHGTSLDLACSAATRVDKNLDISHWFAFLLGSDLLIPANSEE</sequence>
<dbReference type="Proteomes" id="UP000659697">
    <property type="component" value="Unassembled WGS sequence"/>
</dbReference>
<protein>
    <recommendedName>
        <fullName evidence="1">Putative DNA-binding domain-containing protein</fullName>
    </recommendedName>
</protein>
<dbReference type="Pfam" id="PF09836">
    <property type="entry name" value="DUF2063"/>
    <property type="match status" value="1"/>
</dbReference>
<comment type="caution">
    <text evidence="2">The sequence shown here is derived from an EMBL/GenBank/DDBJ whole genome shotgun (WGS) entry which is preliminary data.</text>
</comment>